<dbReference type="Pfam" id="PF03169">
    <property type="entry name" value="OPT"/>
    <property type="match status" value="1"/>
</dbReference>
<evidence type="ECO:0008006" key="12">
    <source>
        <dbReference type="Google" id="ProtNLM"/>
    </source>
</evidence>
<dbReference type="Proteomes" id="UP000886520">
    <property type="component" value="Chromosome 24"/>
</dbReference>
<evidence type="ECO:0000256" key="6">
    <source>
        <dbReference type="ARBA" id="ARBA00022927"/>
    </source>
</evidence>
<feature type="transmembrane region" description="Helical" evidence="9">
    <location>
        <begin position="130"/>
        <end position="152"/>
    </location>
</feature>
<evidence type="ECO:0000313" key="10">
    <source>
        <dbReference type="EMBL" id="KAI5060548.1"/>
    </source>
</evidence>
<organism evidence="10 11">
    <name type="scientific">Adiantum capillus-veneris</name>
    <name type="common">Maidenhair fern</name>
    <dbReference type="NCBI Taxonomy" id="13818"/>
    <lineage>
        <taxon>Eukaryota</taxon>
        <taxon>Viridiplantae</taxon>
        <taxon>Streptophyta</taxon>
        <taxon>Embryophyta</taxon>
        <taxon>Tracheophyta</taxon>
        <taxon>Polypodiopsida</taxon>
        <taxon>Polypodiidae</taxon>
        <taxon>Polypodiales</taxon>
        <taxon>Pteridineae</taxon>
        <taxon>Pteridaceae</taxon>
        <taxon>Vittarioideae</taxon>
        <taxon>Adiantum</taxon>
    </lineage>
</organism>
<feature type="transmembrane region" description="Helical" evidence="9">
    <location>
        <begin position="164"/>
        <end position="184"/>
    </location>
</feature>
<dbReference type="InterPro" id="IPR004813">
    <property type="entry name" value="OPT"/>
</dbReference>
<evidence type="ECO:0000256" key="3">
    <source>
        <dbReference type="ARBA" id="ARBA00022448"/>
    </source>
</evidence>
<keyword evidence="6" id="KW-0653">Protein transport</keyword>
<keyword evidence="11" id="KW-1185">Reference proteome</keyword>
<feature type="transmembrane region" description="Helical" evidence="9">
    <location>
        <begin position="691"/>
        <end position="712"/>
    </location>
</feature>
<evidence type="ECO:0000256" key="7">
    <source>
        <dbReference type="ARBA" id="ARBA00022989"/>
    </source>
</evidence>
<feature type="transmembrane region" description="Helical" evidence="9">
    <location>
        <begin position="613"/>
        <end position="631"/>
    </location>
</feature>
<keyword evidence="3" id="KW-0813">Transport</keyword>
<dbReference type="PANTHER" id="PTHR22601">
    <property type="entry name" value="ISP4 LIKE PROTEIN"/>
    <property type="match status" value="1"/>
</dbReference>
<comment type="similarity">
    <text evidence="2">Belongs to the oligopeptide OPT transporter (TC 2.A.67.1) family.</text>
</comment>
<evidence type="ECO:0000256" key="8">
    <source>
        <dbReference type="ARBA" id="ARBA00023136"/>
    </source>
</evidence>
<dbReference type="GO" id="GO:0016020">
    <property type="term" value="C:membrane"/>
    <property type="evidence" value="ECO:0007669"/>
    <property type="project" value="UniProtKB-SubCell"/>
</dbReference>
<accession>A0A9D4Z334</accession>
<protein>
    <recommendedName>
        <fullName evidence="12">Oligopeptide transporter</fullName>
    </recommendedName>
</protein>
<comment type="subcellular location">
    <subcellularLocation>
        <location evidence="1">Membrane</location>
        <topology evidence="1">Multi-pass membrane protein</topology>
    </subcellularLocation>
</comment>
<keyword evidence="4 9" id="KW-0812">Transmembrane</keyword>
<gene>
    <name evidence="10" type="ORF">GOP47_0024968</name>
</gene>
<sequence>MAGDSKHSYSIDTEKTADYSHDHIEDSISDQSPVEQVALTVATSDDPSLPVWTFRMWSIGLLSCVMLSFLNQFFAYRTEPLTVTLITVQIAAVPIGHFMALVLPTKTYRLPYWNTEFSLNPGPFNVKEHVLITIFANAGSAFGGGSAYAVSIINIVKAFYHRNISFGAGLLIVITTQVLGYGWAGLFHRYLIEPSHMWWPGTLVQVSLFRTLHEKEHKKGLSRSQFFLLVTVASFAYYTLPGYLFNTLTSVSLLCWAFPKSITAQQVGSGLRGLGVGAISLDWSGISNAFLGNPLVSPFFATVNVAIGFVLFIYVMLPSAYWHNIYDAKKFPIFSSRLFSGNGSMYDIQAVLSPDFTLDNTAYQQQGQLHLSIVFALGYGLGFATIAATLTHVMVFYGKEVWERSKAALNTQPDVHTRLMQNYPGIPQLWWNILLVGSVALSIVVCVVFKDEVQLPWWGLLLACVLAAVFTLPIGVIVATTNQAPGLNIITEYIMGYLLPGRPLANVLFKVYGYMSMNQAVAFLSDFKLGHYMKVPPRSMFMVQVIGTVVAGTVNMGVAWWMLESIENICNTDLLPKSSPWTCPGDAVFFDASVIWGLVGPKKIFGSQGVYPSLNWFFLGGAIAPVLVWMCHKAFPKIWWIPLINMPVLLGATANMPPATTVNYTSWLLVGTFFNYFVFKYHKGWWKRYNYVLSAALDAGLAFMAVVLYMCLELPGVGLDWWGTQGEHCPLAQCPTSAGVVMAGCPAHA</sequence>
<evidence type="ECO:0000256" key="9">
    <source>
        <dbReference type="SAM" id="Phobius"/>
    </source>
</evidence>
<feature type="transmembrane region" description="Helical" evidence="9">
    <location>
        <begin position="638"/>
        <end position="656"/>
    </location>
</feature>
<dbReference type="EMBL" id="JABFUD020000024">
    <property type="protein sequence ID" value="KAI5060548.1"/>
    <property type="molecule type" value="Genomic_DNA"/>
</dbReference>
<evidence type="ECO:0000256" key="2">
    <source>
        <dbReference type="ARBA" id="ARBA00005484"/>
    </source>
</evidence>
<dbReference type="OrthoDB" id="9986677at2759"/>
<keyword evidence="7 9" id="KW-1133">Transmembrane helix</keyword>
<feature type="transmembrane region" description="Helical" evidence="9">
    <location>
        <begin position="54"/>
        <end position="74"/>
    </location>
</feature>
<dbReference type="GO" id="GO:0015031">
    <property type="term" value="P:protein transport"/>
    <property type="evidence" value="ECO:0007669"/>
    <property type="project" value="UniProtKB-KW"/>
</dbReference>
<feature type="transmembrane region" description="Helical" evidence="9">
    <location>
        <begin position="299"/>
        <end position="322"/>
    </location>
</feature>
<feature type="transmembrane region" description="Helical" evidence="9">
    <location>
        <begin position="662"/>
        <end position="679"/>
    </location>
</feature>
<comment type="caution">
    <text evidence="10">The sequence shown here is derived from an EMBL/GenBank/DDBJ whole genome shotgun (WGS) entry which is preliminary data.</text>
</comment>
<evidence type="ECO:0000256" key="1">
    <source>
        <dbReference type="ARBA" id="ARBA00004141"/>
    </source>
</evidence>
<evidence type="ECO:0000256" key="4">
    <source>
        <dbReference type="ARBA" id="ARBA00022692"/>
    </source>
</evidence>
<dbReference type="AlphaFoldDB" id="A0A9D4Z334"/>
<dbReference type="GO" id="GO:0035673">
    <property type="term" value="F:oligopeptide transmembrane transporter activity"/>
    <property type="evidence" value="ECO:0007669"/>
    <property type="project" value="InterPro"/>
</dbReference>
<feature type="transmembrane region" description="Helical" evidence="9">
    <location>
        <begin position="541"/>
        <end position="563"/>
    </location>
</feature>
<dbReference type="NCBIfam" id="TIGR00728">
    <property type="entry name" value="OPT_sfam"/>
    <property type="match status" value="1"/>
</dbReference>
<feature type="transmembrane region" description="Helical" evidence="9">
    <location>
        <begin position="373"/>
        <end position="397"/>
    </location>
</feature>
<dbReference type="NCBIfam" id="TIGR00727">
    <property type="entry name" value="ISP4_OPT"/>
    <property type="match status" value="1"/>
</dbReference>
<feature type="transmembrane region" description="Helical" evidence="9">
    <location>
        <begin position="456"/>
        <end position="479"/>
    </location>
</feature>
<keyword evidence="5" id="KW-0571">Peptide transport</keyword>
<reference evidence="10" key="1">
    <citation type="submission" date="2021-01" db="EMBL/GenBank/DDBJ databases">
        <title>Adiantum capillus-veneris genome.</title>
        <authorList>
            <person name="Fang Y."/>
            <person name="Liao Q."/>
        </authorList>
    </citation>
    <scope>NUCLEOTIDE SEQUENCE</scope>
    <source>
        <strain evidence="10">H3</strain>
        <tissue evidence="10">Leaf</tissue>
    </source>
</reference>
<feature type="transmembrane region" description="Helical" evidence="9">
    <location>
        <begin position="81"/>
        <end position="103"/>
    </location>
</feature>
<feature type="transmembrane region" description="Helical" evidence="9">
    <location>
        <begin position="225"/>
        <end position="244"/>
    </location>
</feature>
<evidence type="ECO:0000313" key="11">
    <source>
        <dbReference type="Proteomes" id="UP000886520"/>
    </source>
</evidence>
<proteinExistence type="inferred from homology"/>
<keyword evidence="8 9" id="KW-0472">Membrane</keyword>
<feature type="transmembrane region" description="Helical" evidence="9">
    <location>
        <begin position="429"/>
        <end position="449"/>
    </location>
</feature>
<dbReference type="InterPro" id="IPR004648">
    <property type="entry name" value="Oligpept_transpt"/>
</dbReference>
<feature type="transmembrane region" description="Helical" evidence="9">
    <location>
        <begin position="196"/>
        <end position="213"/>
    </location>
</feature>
<name>A0A9D4Z334_ADICA</name>
<evidence type="ECO:0000256" key="5">
    <source>
        <dbReference type="ARBA" id="ARBA00022856"/>
    </source>
</evidence>